<feature type="region of interest" description="Disordered" evidence="2">
    <location>
        <begin position="84"/>
        <end position="107"/>
    </location>
</feature>
<organism evidence="3 4">
    <name type="scientific">Fodinisporobacter ferrooxydans</name>
    <dbReference type="NCBI Taxonomy" id="2901836"/>
    <lineage>
        <taxon>Bacteria</taxon>
        <taxon>Bacillati</taxon>
        <taxon>Bacillota</taxon>
        <taxon>Bacilli</taxon>
        <taxon>Bacillales</taxon>
        <taxon>Alicyclobacillaceae</taxon>
        <taxon>Fodinisporobacter</taxon>
    </lineage>
</organism>
<sequence>MYNMFGMPGIHDVWIMLQQLQQRVERLERENEQLKQQLQMAMRIKRLEYHIEELHVRNLRGTLNIGITAQGSEKDLQNMIGELQSKENGPFHLKGEIGSPVLDDDDS</sequence>
<protein>
    <submittedName>
        <fullName evidence="3">Spore germination protein GerPC</fullName>
    </submittedName>
</protein>
<dbReference type="Pfam" id="PF10737">
    <property type="entry name" value="GerPC"/>
    <property type="match status" value="1"/>
</dbReference>
<feature type="coiled-coil region" evidence="1">
    <location>
        <begin position="10"/>
        <end position="47"/>
    </location>
</feature>
<evidence type="ECO:0000256" key="2">
    <source>
        <dbReference type="SAM" id="MobiDB-lite"/>
    </source>
</evidence>
<keyword evidence="4" id="KW-1185">Reference proteome</keyword>
<dbReference type="EMBL" id="CP089291">
    <property type="protein sequence ID" value="UOF90490.1"/>
    <property type="molecule type" value="Genomic_DNA"/>
</dbReference>
<dbReference type="InterPro" id="IPR019673">
    <property type="entry name" value="Spore_germination_GerPC"/>
</dbReference>
<evidence type="ECO:0000313" key="4">
    <source>
        <dbReference type="Proteomes" id="UP000830167"/>
    </source>
</evidence>
<reference evidence="3" key="1">
    <citation type="submission" date="2021-12" db="EMBL/GenBank/DDBJ databases">
        <title>Alicyclobacillaceae gen. nov., sp. nov., isolated from chalcocite enrichment system.</title>
        <authorList>
            <person name="Jiang Z."/>
        </authorList>
    </citation>
    <scope>NUCLEOTIDE SEQUENCE</scope>
    <source>
        <strain evidence="3">MYW30-H2</strain>
    </source>
</reference>
<accession>A0ABY4CJ00</accession>
<evidence type="ECO:0000256" key="1">
    <source>
        <dbReference type="SAM" id="Coils"/>
    </source>
</evidence>
<keyword evidence="1" id="KW-0175">Coiled coil</keyword>
<evidence type="ECO:0000313" key="3">
    <source>
        <dbReference type="EMBL" id="UOF90490.1"/>
    </source>
</evidence>
<gene>
    <name evidence="3" type="ORF">LSG31_21970</name>
</gene>
<dbReference type="RefSeq" id="WP_347437185.1">
    <property type="nucleotide sequence ID" value="NZ_CP089291.1"/>
</dbReference>
<name>A0ABY4CJ00_9BACL</name>
<dbReference type="Proteomes" id="UP000830167">
    <property type="component" value="Chromosome"/>
</dbReference>
<proteinExistence type="predicted"/>